<dbReference type="Proteomes" id="UP000734854">
    <property type="component" value="Unassembled WGS sequence"/>
</dbReference>
<gene>
    <name evidence="1" type="ORF">ZIOFF_045015</name>
</gene>
<evidence type="ECO:0000313" key="2">
    <source>
        <dbReference type="Proteomes" id="UP000734854"/>
    </source>
</evidence>
<organism evidence="1 2">
    <name type="scientific">Zingiber officinale</name>
    <name type="common">Ginger</name>
    <name type="synonym">Amomum zingiber</name>
    <dbReference type="NCBI Taxonomy" id="94328"/>
    <lineage>
        <taxon>Eukaryota</taxon>
        <taxon>Viridiplantae</taxon>
        <taxon>Streptophyta</taxon>
        <taxon>Embryophyta</taxon>
        <taxon>Tracheophyta</taxon>
        <taxon>Spermatophyta</taxon>
        <taxon>Magnoliopsida</taxon>
        <taxon>Liliopsida</taxon>
        <taxon>Zingiberales</taxon>
        <taxon>Zingiberaceae</taxon>
        <taxon>Zingiber</taxon>
    </lineage>
</organism>
<name>A0A8J5KXV0_ZINOF</name>
<protein>
    <submittedName>
        <fullName evidence="1">Uncharacterized protein</fullName>
    </submittedName>
</protein>
<reference evidence="1 2" key="1">
    <citation type="submission" date="2020-08" db="EMBL/GenBank/DDBJ databases">
        <title>Plant Genome Project.</title>
        <authorList>
            <person name="Zhang R.-G."/>
        </authorList>
    </citation>
    <scope>NUCLEOTIDE SEQUENCE [LARGE SCALE GENOMIC DNA]</scope>
    <source>
        <tissue evidence="1">Rhizome</tissue>
    </source>
</reference>
<accession>A0A8J5KXV0</accession>
<dbReference type="EMBL" id="JACMSC010000012">
    <property type="protein sequence ID" value="KAG6497127.1"/>
    <property type="molecule type" value="Genomic_DNA"/>
</dbReference>
<keyword evidence="2" id="KW-1185">Reference proteome</keyword>
<evidence type="ECO:0000313" key="1">
    <source>
        <dbReference type="EMBL" id="KAG6497127.1"/>
    </source>
</evidence>
<proteinExistence type="predicted"/>
<dbReference type="AlphaFoldDB" id="A0A8J5KXV0"/>
<comment type="caution">
    <text evidence="1">The sequence shown here is derived from an EMBL/GenBank/DDBJ whole genome shotgun (WGS) entry which is preliminary data.</text>
</comment>
<sequence length="99" mass="10422">MGRRPSMRIKILEHIQLVLETAAIEILSLPASASQVAASLVQIIVHIKPTVIQSGSGIPHGQTSGLPTSPSAGIILFNDPSMWAFACSATVRISSTTVF</sequence>